<evidence type="ECO:0000313" key="3">
    <source>
        <dbReference type="Proteomes" id="UP000192247"/>
    </source>
</evidence>
<organism evidence="2 3">
    <name type="scientific">Tropilaelaps mercedesae</name>
    <dbReference type="NCBI Taxonomy" id="418985"/>
    <lineage>
        <taxon>Eukaryota</taxon>
        <taxon>Metazoa</taxon>
        <taxon>Ecdysozoa</taxon>
        <taxon>Arthropoda</taxon>
        <taxon>Chelicerata</taxon>
        <taxon>Arachnida</taxon>
        <taxon>Acari</taxon>
        <taxon>Parasitiformes</taxon>
        <taxon>Mesostigmata</taxon>
        <taxon>Gamasina</taxon>
        <taxon>Dermanyssoidea</taxon>
        <taxon>Laelapidae</taxon>
        <taxon>Tropilaelaps</taxon>
    </lineage>
</organism>
<keyword evidence="1" id="KW-1133">Transmembrane helix</keyword>
<dbReference type="Proteomes" id="UP000192247">
    <property type="component" value="Unassembled WGS sequence"/>
</dbReference>
<protein>
    <submittedName>
        <fullName evidence="2">Uncharacterized protein</fullName>
    </submittedName>
</protein>
<dbReference type="InParanoid" id="A0A1V9XM07"/>
<reference evidence="2 3" key="1">
    <citation type="journal article" date="2017" name="Gigascience">
        <title>Draft genome of the honey bee ectoparasitic mite, Tropilaelaps mercedesae, is shaped by the parasitic life history.</title>
        <authorList>
            <person name="Dong X."/>
            <person name="Armstrong S.D."/>
            <person name="Xia D."/>
            <person name="Makepeace B.L."/>
            <person name="Darby A.C."/>
            <person name="Kadowaki T."/>
        </authorList>
    </citation>
    <scope>NUCLEOTIDE SEQUENCE [LARGE SCALE GENOMIC DNA]</scope>
    <source>
        <strain evidence="2">Wuxi-XJTLU</strain>
    </source>
</reference>
<proteinExistence type="predicted"/>
<keyword evidence="3" id="KW-1185">Reference proteome</keyword>
<dbReference type="AlphaFoldDB" id="A0A1V9XM07"/>
<name>A0A1V9XM07_9ACAR</name>
<dbReference type="EMBL" id="MNPL01007837">
    <property type="protein sequence ID" value="OQR74539.1"/>
    <property type="molecule type" value="Genomic_DNA"/>
</dbReference>
<comment type="caution">
    <text evidence="2">The sequence shown here is derived from an EMBL/GenBank/DDBJ whole genome shotgun (WGS) entry which is preliminary data.</text>
</comment>
<feature type="transmembrane region" description="Helical" evidence="1">
    <location>
        <begin position="55"/>
        <end position="79"/>
    </location>
</feature>
<keyword evidence="1" id="KW-0812">Transmembrane</keyword>
<gene>
    <name evidence="2" type="ORF">BIW11_03407</name>
</gene>
<evidence type="ECO:0000256" key="1">
    <source>
        <dbReference type="SAM" id="Phobius"/>
    </source>
</evidence>
<sequence>MSPQMRFRVFLRCTERKRRPGTQRIARSNESDRLNYDNLVDNPNRRLNLSDVAPIFVFIVVGFALSFVVLLTELSLSLAGARHWRNSERVGRRIARAGRWV</sequence>
<accession>A0A1V9XM07</accession>
<keyword evidence="1" id="KW-0472">Membrane</keyword>
<evidence type="ECO:0000313" key="2">
    <source>
        <dbReference type="EMBL" id="OQR74539.1"/>
    </source>
</evidence>